<dbReference type="RefSeq" id="WP_020932363.1">
    <property type="nucleotide sequence ID" value="NC_021917.1"/>
</dbReference>
<dbReference type="KEGG" id="cza:CYCME_1120"/>
<dbReference type="SUPFAM" id="SSF51695">
    <property type="entry name" value="PLC-like phosphodiesterases"/>
    <property type="match status" value="1"/>
</dbReference>
<reference evidence="3" key="2">
    <citation type="journal article" date="2016" name="Environ. Microbiol. Rep.">
        <title>Analysis of defence systems and a conjugative IncP-1 plasmid in the marine polyaromatic hydrocarbons-degrading bacterium Cycloclasticus sp. 78-ME.</title>
        <authorList>
            <person name="Yakimov M.M."/>
            <person name="Crisafi F."/>
            <person name="Messina E."/>
            <person name="Smedile F."/>
            <person name="Lopatina A."/>
            <person name="Denaro R."/>
            <person name="Pieper D.H."/>
            <person name="Golyshin P.N."/>
            <person name="Giuliano L."/>
        </authorList>
    </citation>
    <scope>NUCLEOTIDE SEQUENCE [LARGE SCALE GENOMIC DNA]</scope>
    <source>
        <strain evidence="3">78-ME</strain>
    </source>
</reference>
<dbReference type="eggNOG" id="COG0584">
    <property type="taxonomic scope" value="Bacteria"/>
</dbReference>
<dbReference type="Pfam" id="PF03009">
    <property type="entry name" value="GDPD"/>
    <property type="match status" value="1"/>
</dbReference>
<reference evidence="2 3" key="1">
    <citation type="submission" date="2013-05" db="EMBL/GenBank/DDBJ databases">
        <title>Between feast and famine: a lifestyle of most important marine PAH-degrading bacterium Cycloclasticus sp. 7ME.</title>
        <authorList>
            <person name="Yakimov M.M."/>
            <person name="Messina E."/>
            <person name="Genovese M."/>
            <person name="Denaro R."/>
            <person name="Crisafi F."/>
            <person name="Russo D."/>
            <person name="Cappello S."/>
            <person name="Santisi S."/>
            <person name="Smedile F."/>
            <person name="Golyshina O.V."/>
            <person name="Tran H."/>
            <person name="Pieper D.H."/>
            <person name="Golyshin P.N."/>
            <person name="Giuliano L."/>
        </authorList>
    </citation>
    <scope>NUCLEOTIDE SEQUENCE [LARGE SCALE GENOMIC DNA]</scope>
    <source>
        <strain evidence="2 3">78-ME</strain>
    </source>
</reference>
<dbReference type="PANTHER" id="PTHR46211">
    <property type="entry name" value="GLYCEROPHOSPHORYL DIESTER PHOSPHODIESTERASE"/>
    <property type="match status" value="1"/>
</dbReference>
<evidence type="ECO:0000313" key="3">
    <source>
        <dbReference type="Proteomes" id="UP000015380"/>
    </source>
</evidence>
<proteinExistence type="predicted"/>
<feature type="domain" description="GP-PDE" evidence="1">
    <location>
        <begin position="1"/>
        <end position="223"/>
    </location>
</feature>
<dbReference type="EMBL" id="CP005996">
    <property type="protein sequence ID" value="AGS39451.1"/>
    <property type="molecule type" value="Genomic_DNA"/>
</dbReference>
<gene>
    <name evidence="2" type="ORF">CYCME_1120</name>
</gene>
<dbReference type="PROSITE" id="PS51704">
    <property type="entry name" value="GP_PDE"/>
    <property type="match status" value="1"/>
</dbReference>
<sequence>MLMIGHRGAMGCAPENTLLSIHKAIELGADWVEIDVHCVADKLLVIHDETVDRTTNGRGKLIDYSFEELRALDAGLGQRIPILQEVLEVTVGKVGLNIELKGLGTGKVLTSLLKKTPETYKNKMLVSSFLMPELEQVVRLNQHVKIGVLAGNNINESIAWATKLKAFSIHLRLQKVTPKWVDRAHDLGLKVYVYTVNKVVQIRRMKELGVDGVFSDYPNRLTS</sequence>
<organism evidence="2 3">
    <name type="scientific">Cycloclasticus zancles 78-ME</name>
    <dbReference type="NCBI Taxonomy" id="1198232"/>
    <lineage>
        <taxon>Bacteria</taxon>
        <taxon>Pseudomonadati</taxon>
        <taxon>Pseudomonadota</taxon>
        <taxon>Gammaproteobacteria</taxon>
        <taxon>Thiotrichales</taxon>
        <taxon>Piscirickettsiaceae</taxon>
        <taxon>Cycloclasticus</taxon>
    </lineage>
</organism>
<accession>S5T6P2</accession>
<dbReference type="InterPro" id="IPR017946">
    <property type="entry name" value="PLC-like_Pdiesterase_TIM-brl"/>
</dbReference>
<dbReference type="AlphaFoldDB" id="S5T6P2"/>
<keyword evidence="2" id="KW-0378">Hydrolase</keyword>
<dbReference type="HOGENOM" id="CLU_030006_3_5_6"/>
<dbReference type="InterPro" id="IPR030395">
    <property type="entry name" value="GP_PDE_dom"/>
</dbReference>
<dbReference type="Gene3D" id="3.20.20.190">
    <property type="entry name" value="Phosphatidylinositol (PI) phosphodiesterase"/>
    <property type="match status" value="1"/>
</dbReference>
<dbReference type="Proteomes" id="UP000015380">
    <property type="component" value="Chromosome"/>
</dbReference>
<keyword evidence="3" id="KW-1185">Reference proteome</keyword>
<dbReference type="GO" id="GO:0006629">
    <property type="term" value="P:lipid metabolic process"/>
    <property type="evidence" value="ECO:0007669"/>
    <property type="project" value="InterPro"/>
</dbReference>
<dbReference type="EC" id="3.1.4.46" evidence="2"/>
<name>S5T6P2_9GAMM</name>
<dbReference type="GO" id="GO:0008889">
    <property type="term" value="F:glycerophosphodiester phosphodiesterase activity"/>
    <property type="evidence" value="ECO:0007669"/>
    <property type="project" value="UniProtKB-EC"/>
</dbReference>
<evidence type="ECO:0000259" key="1">
    <source>
        <dbReference type="PROSITE" id="PS51704"/>
    </source>
</evidence>
<dbReference type="PANTHER" id="PTHR46211:SF1">
    <property type="entry name" value="GLYCEROPHOSPHODIESTER PHOSPHODIESTERASE, CYTOPLASMIC"/>
    <property type="match status" value="1"/>
</dbReference>
<protein>
    <submittedName>
        <fullName evidence="2">Glycerophosphoryl diester phosphodiesterase</fullName>
        <ecNumber evidence="2">3.1.4.46</ecNumber>
    </submittedName>
</protein>
<evidence type="ECO:0000313" key="2">
    <source>
        <dbReference type="EMBL" id="AGS39451.1"/>
    </source>
</evidence>
<dbReference type="PATRIC" id="fig|1198232.3.peg.1121"/>